<dbReference type="InterPro" id="IPR000834">
    <property type="entry name" value="Peptidase_M14"/>
</dbReference>
<evidence type="ECO:0000256" key="3">
    <source>
        <dbReference type="ARBA" id="ARBA00022670"/>
    </source>
</evidence>
<keyword evidence="6" id="KW-0482">Metalloprotease</keyword>
<evidence type="ECO:0000256" key="5">
    <source>
        <dbReference type="ARBA" id="ARBA00022833"/>
    </source>
</evidence>
<keyword evidence="4" id="KW-0378">Hydrolase</keyword>
<accession>A0A6J4K0S7</accession>
<dbReference type="PANTHER" id="PTHR11705">
    <property type="entry name" value="PROTEASE FAMILY M14 CARBOXYPEPTIDASE A,B"/>
    <property type="match status" value="1"/>
</dbReference>
<name>A0A6J4K0S7_9CHLR</name>
<keyword evidence="3" id="KW-0645">Protease</keyword>
<comment type="similarity">
    <text evidence="2 7">Belongs to the peptidase M14 family.</text>
</comment>
<comment type="cofactor">
    <cofactor evidence="1">
        <name>Zn(2+)</name>
        <dbReference type="ChEBI" id="CHEBI:29105"/>
    </cofactor>
</comment>
<evidence type="ECO:0000313" key="9">
    <source>
        <dbReference type="EMBL" id="CAA9292681.1"/>
    </source>
</evidence>
<feature type="domain" description="Peptidase M14" evidence="8">
    <location>
        <begin position="5"/>
        <end position="363"/>
    </location>
</feature>
<dbReference type="GO" id="GO:0008270">
    <property type="term" value="F:zinc ion binding"/>
    <property type="evidence" value="ECO:0007669"/>
    <property type="project" value="InterPro"/>
</dbReference>
<dbReference type="GO" id="GO:0005615">
    <property type="term" value="C:extracellular space"/>
    <property type="evidence" value="ECO:0007669"/>
    <property type="project" value="TreeGrafter"/>
</dbReference>
<evidence type="ECO:0000256" key="7">
    <source>
        <dbReference type="PROSITE-ProRule" id="PRU01379"/>
    </source>
</evidence>
<organism evidence="9">
    <name type="scientific">uncultured Chloroflexota bacterium</name>
    <dbReference type="NCBI Taxonomy" id="166587"/>
    <lineage>
        <taxon>Bacteria</taxon>
        <taxon>Bacillati</taxon>
        <taxon>Chloroflexota</taxon>
        <taxon>environmental samples</taxon>
    </lineage>
</organism>
<evidence type="ECO:0000256" key="1">
    <source>
        <dbReference type="ARBA" id="ARBA00001947"/>
    </source>
</evidence>
<gene>
    <name evidence="9" type="ORF">AVDCRST_MAG77-4865</name>
</gene>
<evidence type="ECO:0000256" key="6">
    <source>
        <dbReference type="ARBA" id="ARBA00023049"/>
    </source>
</evidence>
<dbReference type="SMART" id="SM00631">
    <property type="entry name" value="Zn_pept"/>
    <property type="match status" value="1"/>
</dbReference>
<dbReference type="EMBL" id="CADCTC010000256">
    <property type="protein sequence ID" value="CAA9292681.1"/>
    <property type="molecule type" value="Genomic_DNA"/>
</dbReference>
<feature type="active site" description="Proton donor/acceptor" evidence="7">
    <location>
        <position position="338"/>
    </location>
</feature>
<dbReference type="GO" id="GO:0004181">
    <property type="term" value="F:metallocarboxypeptidase activity"/>
    <property type="evidence" value="ECO:0007669"/>
    <property type="project" value="InterPro"/>
</dbReference>
<evidence type="ECO:0000256" key="2">
    <source>
        <dbReference type="ARBA" id="ARBA00005988"/>
    </source>
</evidence>
<dbReference type="PRINTS" id="PR00765">
    <property type="entry name" value="CRBOXYPTASEA"/>
</dbReference>
<dbReference type="Pfam" id="PF00246">
    <property type="entry name" value="Peptidase_M14"/>
    <property type="match status" value="2"/>
</dbReference>
<keyword evidence="5" id="KW-0862">Zinc</keyword>
<proteinExistence type="inferred from homology"/>
<dbReference type="CDD" id="cd06905">
    <property type="entry name" value="M14-like"/>
    <property type="match status" value="1"/>
</dbReference>
<dbReference type="GO" id="GO:0006508">
    <property type="term" value="P:proteolysis"/>
    <property type="evidence" value="ECO:0007669"/>
    <property type="project" value="UniProtKB-KW"/>
</dbReference>
<dbReference type="AlphaFoldDB" id="A0A6J4K0S7"/>
<dbReference type="PANTHER" id="PTHR11705:SF143">
    <property type="entry name" value="SLL0236 PROTEIN"/>
    <property type="match status" value="1"/>
</dbReference>
<reference evidence="9" key="1">
    <citation type="submission" date="2020-02" db="EMBL/GenBank/DDBJ databases">
        <authorList>
            <person name="Meier V. D."/>
        </authorList>
    </citation>
    <scope>NUCLEOTIDE SEQUENCE</scope>
    <source>
        <strain evidence="9">AVDCRST_MAG77</strain>
    </source>
</reference>
<dbReference type="SUPFAM" id="SSF53187">
    <property type="entry name" value="Zn-dependent exopeptidases"/>
    <property type="match status" value="1"/>
</dbReference>
<protein>
    <recommendedName>
        <fullName evidence="8">Peptidase M14 domain-containing protein</fullName>
    </recommendedName>
</protein>
<dbReference type="Gene3D" id="3.40.630.10">
    <property type="entry name" value="Zn peptidases"/>
    <property type="match status" value="1"/>
</dbReference>
<dbReference type="PROSITE" id="PS52035">
    <property type="entry name" value="PEPTIDASE_M14"/>
    <property type="match status" value="1"/>
</dbReference>
<evidence type="ECO:0000259" key="8">
    <source>
        <dbReference type="PROSITE" id="PS52035"/>
    </source>
</evidence>
<evidence type="ECO:0000256" key="4">
    <source>
        <dbReference type="ARBA" id="ARBA00022801"/>
    </source>
</evidence>
<sequence length="560" mass="63600">MRFDRYYRYDDLTRVLHEFAAAHPELVHLESIGKSHEGRDIWVATVTSFATGPDTEKPALWVDGSIHATELAPSSALLYLLHTLVTQFPGDPDVRRCLETRAFYICPRVNPDGAECALADRPRLLRSSTRPYPYDEEPRGGLYVEDVDGDGHIRAMRLVDPNGPWKECPDDARLMVRRDPTETGGTYYRVFPEGRVHEYDGVIIDVQQIKQRLDLNRNFPANWRQEHQQRGAGPYPASEPEVAALVRFVSRHPNITGGVAFHTQSGVILRPFSHQSDEQFPAEDLWTYQKIGQKGTDLTGYPNVSVYHDFRYHPKEVITGAFDDWAYEHLGIFAWTVELWSPQRHAGIPTEGFKFIDWYREHPLEDDLKMLRWSDDALDGQGYAAWRPFDHPDLGPVELGGWDALYAFGNPPPALLEKEIAAFPDWLIWHCLISPRLELYQADATQLGPGAYRVRLVVQNTGWLPTYVTKHAQESKLVRGVVCEIELPDGATLETGKHLEERGQLEGRAYKSSAPTRRASDPTEDRLKVEWVVRAPAGSTIRLLACHERAGVVRAEVELP</sequence>